<feature type="region of interest" description="Disordered" evidence="4">
    <location>
        <begin position="197"/>
        <end position="225"/>
    </location>
</feature>
<dbReference type="RefSeq" id="XP_001384058.2">
    <property type="nucleotide sequence ID" value="XM_001384021.1"/>
</dbReference>
<organism evidence="6 7">
    <name type="scientific">Scheffersomyces stipitis (strain ATCC 58785 / CBS 6054 / NBRC 10063 / NRRL Y-11545)</name>
    <name type="common">Yeast</name>
    <name type="synonym">Pichia stipitis</name>
    <dbReference type="NCBI Taxonomy" id="322104"/>
    <lineage>
        <taxon>Eukaryota</taxon>
        <taxon>Fungi</taxon>
        <taxon>Dikarya</taxon>
        <taxon>Ascomycota</taxon>
        <taxon>Saccharomycotina</taxon>
        <taxon>Pichiomycetes</taxon>
        <taxon>Debaryomycetaceae</taxon>
        <taxon>Scheffersomyces</taxon>
    </lineage>
</organism>
<dbReference type="GeneID" id="4838573"/>
<feature type="region of interest" description="Disordered" evidence="4">
    <location>
        <begin position="1"/>
        <end position="26"/>
    </location>
</feature>
<keyword evidence="3" id="KW-0507">mRNA processing</keyword>
<comment type="subunit">
    <text evidence="3">Associated with the spliceosome.</text>
</comment>
<dbReference type="PANTHER" id="PTHR12096">
    <property type="entry name" value="NUCLEAR PROTEIN SKIP-RELATED"/>
    <property type="match status" value="1"/>
</dbReference>
<dbReference type="InParanoid" id="A3LT86"/>
<keyword evidence="3" id="KW-0747">Spliceosome</keyword>
<dbReference type="EMBL" id="CP000498">
    <property type="protein sequence ID" value="ABN66029.2"/>
    <property type="molecule type" value="Genomic_DNA"/>
</dbReference>
<evidence type="ECO:0000256" key="3">
    <source>
        <dbReference type="RuleBase" id="RU367140"/>
    </source>
</evidence>
<keyword evidence="7" id="KW-1185">Reference proteome</keyword>
<accession>A3LT86</accession>
<comment type="subcellular location">
    <subcellularLocation>
        <location evidence="3">Nucleus</location>
    </subcellularLocation>
</comment>
<dbReference type="Pfam" id="PF02731">
    <property type="entry name" value="SKIP_SNW"/>
    <property type="match status" value="1"/>
</dbReference>
<comment type="function">
    <text evidence="3">Involved in pre-mRNA splicing.</text>
</comment>
<feature type="domain" description="SKI-interacting protein SKIP SNW" evidence="5">
    <location>
        <begin position="170"/>
        <end position="329"/>
    </location>
</feature>
<dbReference type="GO" id="GO:0000398">
    <property type="term" value="P:mRNA splicing, via spliceosome"/>
    <property type="evidence" value="ECO:0007669"/>
    <property type="project" value="InterPro"/>
</dbReference>
<keyword evidence="3" id="KW-0539">Nucleus</keyword>
<dbReference type="GO" id="GO:0005681">
    <property type="term" value="C:spliceosomal complex"/>
    <property type="evidence" value="ECO:0007669"/>
    <property type="project" value="UniProtKB-UniRule"/>
</dbReference>
<evidence type="ECO:0000313" key="7">
    <source>
        <dbReference type="Proteomes" id="UP000002258"/>
    </source>
</evidence>
<dbReference type="AlphaFoldDB" id="A3LT86"/>
<dbReference type="InterPro" id="IPR017862">
    <property type="entry name" value="SKI-int_prot_SKIP"/>
</dbReference>
<dbReference type="InterPro" id="IPR004015">
    <property type="entry name" value="SKI-int_prot_SKIP_SNW-dom"/>
</dbReference>
<feature type="compositionally biased region" description="Basic residues" evidence="4">
    <location>
        <begin position="200"/>
        <end position="209"/>
    </location>
</feature>
<keyword evidence="3" id="KW-0508">mRNA splicing</keyword>
<reference evidence="6 7" key="1">
    <citation type="journal article" date="2007" name="Nat. Biotechnol.">
        <title>Genome sequence of the lignocellulose-bioconverting and xylose-fermenting yeast Pichia stipitis.</title>
        <authorList>
            <person name="Jeffries T.W."/>
            <person name="Grigoriev I.V."/>
            <person name="Grimwood J."/>
            <person name="Laplaza J.M."/>
            <person name="Aerts A."/>
            <person name="Salamov A."/>
            <person name="Schmutz J."/>
            <person name="Lindquist E."/>
            <person name="Dehal P."/>
            <person name="Shapiro H."/>
            <person name="Jin Y.S."/>
            <person name="Passoth V."/>
            <person name="Richardson P.M."/>
        </authorList>
    </citation>
    <scope>NUCLEOTIDE SEQUENCE [LARGE SCALE GENOMIC DNA]</scope>
    <source>
        <strain evidence="7">ATCC 58785 / CBS 6054 / NBRC 10063 / NRRL Y-11545</strain>
    </source>
</reference>
<name>A3LT86_PICST</name>
<dbReference type="eggNOG" id="KOG2441">
    <property type="taxonomic scope" value="Eukaryota"/>
</dbReference>
<feature type="region of interest" description="Disordered" evidence="4">
    <location>
        <begin position="319"/>
        <end position="352"/>
    </location>
</feature>
<evidence type="ECO:0000256" key="4">
    <source>
        <dbReference type="SAM" id="MobiDB-lite"/>
    </source>
</evidence>
<proteinExistence type="inferred from homology"/>
<dbReference type="OrthoDB" id="666364at2759"/>
<dbReference type="FunCoup" id="A3LT86">
    <property type="interactions" value="994"/>
</dbReference>
<gene>
    <name evidence="6" type="ORF">PICST_83552</name>
</gene>
<evidence type="ECO:0000256" key="1">
    <source>
        <dbReference type="ARBA" id="ARBA00010197"/>
    </source>
</evidence>
<evidence type="ECO:0000256" key="2">
    <source>
        <dbReference type="ARBA" id="ARBA00022160"/>
    </source>
</evidence>
<dbReference type="HOGENOM" id="CLU_085411_0_0_1"/>
<evidence type="ECO:0000313" key="6">
    <source>
        <dbReference type="EMBL" id="ABN66029.2"/>
    </source>
</evidence>
<dbReference type="KEGG" id="pic:PICST_83552"/>
<dbReference type="OMA" id="HHFPRYT"/>
<dbReference type="Proteomes" id="UP000002258">
    <property type="component" value="Chromosome 4"/>
</dbReference>
<protein>
    <recommendedName>
        <fullName evidence="2 3">Pre-mRNA-processing protein 45</fullName>
    </recommendedName>
</protein>
<comment type="similarity">
    <text evidence="1 3">Belongs to the SNW family.</text>
</comment>
<sequence length="352" mass="39321">MFSSLLPRPKHSSYKAPNSGTNQLRIGPDSQILAISSNSSQTQVVTNPAKGATIAQLHLDADGNVDYASTIASAASDGVSKVQATYEDTIPLKTRIPNLKHHFPRYDLDTCPDDSLKECVEETRAVINRILNDKIGISSEKKNTDGVTFVKYQSNSIVDSNHNVDIVRENEGNESSENGNRERVIQIREYKEDPMLPPKFKLRKNRHKNPSPPPPILKDTSGTEAKLTKEDREKWRIPAAVSNWKNNQGFTISLDKRMKAASGGSLDEGAADVNIEKFGSLSSALEQADKQAREDIKIRNEMLKQRAITEQKEKEAKLKELAALSKNERYSTKRGYHPDQKPTKKRDIGYSH</sequence>
<dbReference type="STRING" id="322104.A3LT86"/>
<evidence type="ECO:0000259" key="5">
    <source>
        <dbReference type="Pfam" id="PF02731"/>
    </source>
</evidence>
<feature type="compositionally biased region" description="Polar residues" evidence="4">
    <location>
        <begin position="15"/>
        <end position="24"/>
    </location>
</feature>